<dbReference type="AlphaFoldDB" id="A0AAU7B2D2"/>
<sequence length="335" mass="36445">MTKLGEWRHRVRTRNEAQVDVLAAVAAKPLVEAVPTTGPVSDALYARLSAVDVARLEAALEGNMRLLWDDLDEGDRHRLLLSAAAFYQDPEALKAIGLTSAEPPDDVHAMARGPLAHGGDLGIADMVVRTLEDARVAIPAGGTLLDFGCSSGRVLRPLAAWRPDLNCIGCDPNGDAITWAQQAVPDLRWFQSPLRPPLEPCDDASVDVAFAISIWSHFSADAALDWLGEMHRIIKPGGALLLTTHGLNTFAEYTRGGLMDRAIMARTIGTVLTDGIEFIDVFGEAGDWGVKDPDWGNSFLLADWLVEHATPQWSIRLLRSGRLEGNQDAYVLERT</sequence>
<dbReference type="Gene3D" id="3.40.50.150">
    <property type="entry name" value="Vaccinia Virus protein VP39"/>
    <property type="match status" value="1"/>
</dbReference>
<accession>A0AAU7B2D2</accession>
<dbReference type="PANTHER" id="PTHR42912">
    <property type="entry name" value="METHYLTRANSFERASE"/>
    <property type="match status" value="1"/>
</dbReference>
<dbReference type="Pfam" id="PF13649">
    <property type="entry name" value="Methyltransf_25"/>
    <property type="match status" value="1"/>
</dbReference>
<dbReference type="InterPro" id="IPR050508">
    <property type="entry name" value="Methyltransf_Superfamily"/>
</dbReference>
<evidence type="ECO:0000259" key="1">
    <source>
        <dbReference type="Pfam" id="PF13649"/>
    </source>
</evidence>
<proteinExistence type="predicted"/>
<dbReference type="CDD" id="cd02440">
    <property type="entry name" value="AdoMet_MTases"/>
    <property type="match status" value="1"/>
</dbReference>
<dbReference type="KEGG" id="parq:DSM112329_04926"/>
<dbReference type="EMBL" id="CP114014">
    <property type="protein sequence ID" value="XAY08031.1"/>
    <property type="molecule type" value="Genomic_DNA"/>
</dbReference>
<name>A0AAU7B2D2_9ACTN</name>
<dbReference type="GO" id="GO:0008757">
    <property type="term" value="F:S-adenosylmethionine-dependent methyltransferase activity"/>
    <property type="evidence" value="ECO:0007669"/>
    <property type="project" value="InterPro"/>
</dbReference>
<dbReference type="InterPro" id="IPR029063">
    <property type="entry name" value="SAM-dependent_MTases_sf"/>
</dbReference>
<dbReference type="RefSeq" id="WP_354699216.1">
    <property type="nucleotide sequence ID" value="NZ_CP114014.1"/>
</dbReference>
<evidence type="ECO:0000313" key="2">
    <source>
        <dbReference type="EMBL" id="XAY08031.1"/>
    </source>
</evidence>
<organism evidence="2">
    <name type="scientific">Paraconexibacter sp. AEG42_29</name>
    <dbReference type="NCBI Taxonomy" id="2997339"/>
    <lineage>
        <taxon>Bacteria</taxon>
        <taxon>Bacillati</taxon>
        <taxon>Actinomycetota</taxon>
        <taxon>Thermoleophilia</taxon>
        <taxon>Solirubrobacterales</taxon>
        <taxon>Paraconexibacteraceae</taxon>
        <taxon>Paraconexibacter</taxon>
    </lineage>
</organism>
<dbReference type="InterPro" id="IPR041698">
    <property type="entry name" value="Methyltransf_25"/>
</dbReference>
<gene>
    <name evidence="2" type="ORF">DSM112329_04926</name>
</gene>
<feature type="domain" description="Methyltransferase" evidence="1">
    <location>
        <begin position="145"/>
        <end position="238"/>
    </location>
</feature>
<dbReference type="SUPFAM" id="SSF53335">
    <property type="entry name" value="S-adenosyl-L-methionine-dependent methyltransferases"/>
    <property type="match status" value="1"/>
</dbReference>
<reference evidence="2" key="1">
    <citation type="submission" date="2022-12" db="EMBL/GenBank/DDBJ databases">
        <title>Paraconexibacter alkalitolerans sp. nov. and Baekduia alba sp. nov., isolated from soil and emended description of the genera Paraconexibacter (Chun et al., 2020) and Baekduia (An et al., 2020).</title>
        <authorList>
            <person name="Vieira S."/>
            <person name="Huber K.J."/>
            <person name="Geppert A."/>
            <person name="Wolf J."/>
            <person name="Neumann-Schaal M."/>
            <person name="Muesken M."/>
            <person name="Overmann J."/>
        </authorList>
    </citation>
    <scope>NUCLEOTIDE SEQUENCE</scope>
    <source>
        <strain evidence="2">AEG42_29</strain>
    </source>
</reference>
<protein>
    <recommendedName>
        <fullName evidence="1">Methyltransferase domain-containing protein</fullName>
    </recommendedName>
</protein>